<gene>
    <name evidence="3" type="ORF">MNBD_BACTEROID03-1716</name>
</gene>
<organism evidence="3">
    <name type="scientific">hydrothermal vent metagenome</name>
    <dbReference type="NCBI Taxonomy" id="652676"/>
    <lineage>
        <taxon>unclassified sequences</taxon>
        <taxon>metagenomes</taxon>
        <taxon>ecological metagenomes</taxon>
    </lineage>
</organism>
<dbReference type="PANTHER" id="PTHR34220">
    <property type="entry name" value="SENSOR HISTIDINE KINASE YPDA"/>
    <property type="match status" value="1"/>
</dbReference>
<keyword evidence="1" id="KW-0812">Transmembrane</keyword>
<keyword evidence="3" id="KW-0418">Kinase</keyword>
<dbReference type="GO" id="GO:0000155">
    <property type="term" value="F:phosphorelay sensor kinase activity"/>
    <property type="evidence" value="ECO:0007669"/>
    <property type="project" value="InterPro"/>
</dbReference>
<feature type="transmembrane region" description="Helical" evidence="1">
    <location>
        <begin position="7"/>
        <end position="28"/>
    </location>
</feature>
<evidence type="ECO:0000259" key="2">
    <source>
        <dbReference type="Pfam" id="PF06580"/>
    </source>
</evidence>
<keyword evidence="1" id="KW-1133">Transmembrane helix</keyword>
<keyword evidence="1" id="KW-0472">Membrane</keyword>
<dbReference type="Pfam" id="PF06580">
    <property type="entry name" value="His_kinase"/>
    <property type="match status" value="1"/>
</dbReference>
<dbReference type="PANTHER" id="PTHR34220:SF7">
    <property type="entry name" value="SENSOR HISTIDINE KINASE YPDA"/>
    <property type="match status" value="1"/>
</dbReference>
<feature type="domain" description="Signal transduction histidine kinase internal region" evidence="2">
    <location>
        <begin position="44"/>
        <end position="121"/>
    </location>
</feature>
<dbReference type="EMBL" id="UOEL01000069">
    <property type="protein sequence ID" value="VAW11676.1"/>
    <property type="molecule type" value="Genomic_DNA"/>
</dbReference>
<accession>A0A3B0TX90</accession>
<keyword evidence="3" id="KW-0808">Transferase</keyword>
<dbReference type="GO" id="GO:0016020">
    <property type="term" value="C:membrane"/>
    <property type="evidence" value="ECO:0007669"/>
    <property type="project" value="InterPro"/>
</dbReference>
<dbReference type="AlphaFoldDB" id="A0A3B0TX90"/>
<sequence length="151" mass="17993">MKCLSDYLWQTLVPIVFFSFLWMLYGYLEKQEEVELVQQKNTEMELQFLKSQINPHVLFNNLNTIYSYSLEQPKKVPKLILMLSDNLKHVLYESDGHKVALQNELDYIDNYIAFQKIRTENIKTIEYSKKITNFKHEIAPLLLITIIEKCL</sequence>
<dbReference type="InterPro" id="IPR050640">
    <property type="entry name" value="Bact_2-comp_sensor_kinase"/>
</dbReference>
<protein>
    <submittedName>
        <fullName evidence="3">Two-component system sensor protein, no kinase domain</fullName>
    </submittedName>
</protein>
<evidence type="ECO:0000256" key="1">
    <source>
        <dbReference type="SAM" id="Phobius"/>
    </source>
</evidence>
<reference evidence="3" key="1">
    <citation type="submission" date="2018-06" db="EMBL/GenBank/DDBJ databases">
        <authorList>
            <person name="Zhirakovskaya E."/>
        </authorList>
    </citation>
    <scope>NUCLEOTIDE SEQUENCE</scope>
</reference>
<name>A0A3B0TX90_9ZZZZ</name>
<dbReference type="InterPro" id="IPR010559">
    <property type="entry name" value="Sig_transdc_His_kin_internal"/>
</dbReference>
<evidence type="ECO:0000313" key="3">
    <source>
        <dbReference type="EMBL" id="VAW11676.1"/>
    </source>
</evidence>
<proteinExistence type="predicted"/>